<accession>A0AA39X9X7</accession>
<name>A0AA39X9X7_9PEZI</name>
<dbReference type="Pfam" id="PF08316">
    <property type="entry name" value="Pal1"/>
    <property type="match status" value="1"/>
</dbReference>
<reference evidence="2" key="1">
    <citation type="submission" date="2023-06" db="EMBL/GenBank/DDBJ databases">
        <title>Genome-scale phylogeny and comparative genomics of the fungal order Sordariales.</title>
        <authorList>
            <consortium name="Lawrence Berkeley National Laboratory"/>
            <person name="Hensen N."/>
            <person name="Bonometti L."/>
            <person name="Westerberg I."/>
            <person name="Brannstrom I.O."/>
            <person name="Guillou S."/>
            <person name="Cros-Aarteil S."/>
            <person name="Calhoun S."/>
            <person name="Haridas S."/>
            <person name="Kuo A."/>
            <person name="Mondo S."/>
            <person name="Pangilinan J."/>
            <person name="Riley R."/>
            <person name="LaButti K."/>
            <person name="Andreopoulos B."/>
            <person name="Lipzen A."/>
            <person name="Chen C."/>
            <person name="Yanf M."/>
            <person name="Daum C."/>
            <person name="Ng V."/>
            <person name="Clum A."/>
            <person name="Steindorff A."/>
            <person name="Ohm R."/>
            <person name="Martin F."/>
            <person name="Silar P."/>
            <person name="Natvig D."/>
            <person name="Lalanne C."/>
            <person name="Gautier V."/>
            <person name="Ament-velasquez S.L."/>
            <person name="Kruys A."/>
            <person name="Hutchinson M.I."/>
            <person name="Powell A.J."/>
            <person name="Barry K."/>
            <person name="Miller A.N."/>
            <person name="Grigoriev I.V."/>
            <person name="Debuchy R."/>
            <person name="Gladieux P."/>
            <person name="Thoren M.H."/>
            <person name="Johannesson H."/>
        </authorList>
    </citation>
    <scope>NUCLEOTIDE SEQUENCE</scope>
    <source>
        <strain evidence="2">SMH3391-2</strain>
    </source>
</reference>
<feature type="region of interest" description="Disordered" evidence="1">
    <location>
        <begin position="44"/>
        <end position="73"/>
    </location>
</feature>
<evidence type="ECO:0000313" key="2">
    <source>
        <dbReference type="EMBL" id="KAK0630047.1"/>
    </source>
</evidence>
<dbReference type="PANTHER" id="PTHR28307">
    <property type="entry name" value="PROTEIN PAL1"/>
    <property type="match status" value="1"/>
</dbReference>
<feature type="region of interest" description="Disordered" evidence="1">
    <location>
        <begin position="117"/>
        <end position="156"/>
    </location>
</feature>
<dbReference type="GO" id="GO:0005737">
    <property type="term" value="C:cytoplasm"/>
    <property type="evidence" value="ECO:0007669"/>
    <property type="project" value="TreeGrafter"/>
</dbReference>
<dbReference type="InterPro" id="IPR013226">
    <property type="entry name" value="Pal1"/>
</dbReference>
<organism evidence="2 3">
    <name type="scientific">Bombardia bombarda</name>
    <dbReference type="NCBI Taxonomy" id="252184"/>
    <lineage>
        <taxon>Eukaryota</taxon>
        <taxon>Fungi</taxon>
        <taxon>Dikarya</taxon>
        <taxon>Ascomycota</taxon>
        <taxon>Pezizomycotina</taxon>
        <taxon>Sordariomycetes</taxon>
        <taxon>Sordariomycetidae</taxon>
        <taxon>Sordariales</taxon>
        <taxon>Lasiosphaeriaceae</taxon>
        <taxon>Bombardia</taxon>
    </lineage>
</organism>
<feature type="compositionally biased region" description="Basic residues" evidence="1">
    <location>
        <begin position="440"/>
        <end position="451"/>
    </location>
</feature>
<feature type="compositionally biased region" description="Basic and acidic residues" evidence="1">
    <location>
        <begin position="319"/>
        <end position="352"/>
    </location>
</feature>
<gene>
    <name evidence="2" type="ORF">B0T17DRAFT_527377</name>
</gene>
<dbReference type="Proteomes" id="UP001174934">
    <property type="component" value="Unassembled WGS sequence"/>
</dbReference>
<comment type="caution">
    <text evidence="2">The sequence shown here is derived from an EMBL/GenBank/DDBJ whole genome shotgun (WGS) entry which is preliminary data.</text>
</comment>
<evidence type="ECO:0000256" key="1">
    <source>
        <dbReference type="SAM" id="MobiDB-lite"/>
    </source>
</evidence>
<feature type="region of interest" description="Disordered" evidence="1">
    <location>
        <begin position="85"/>
        <end position="105"/>
    </location>
</feature>
<dbReference type="AlphaFoldDB" id="A0AA39X9X7"/>
<protein>
    <submittedName>
        <fullName evidence="2">Uncharacterized protein</fullName>
    </submittedName>
</protein>
<dbReference type="EMBL" id="JAULSR010000002">
    <property type="protein sequence ID" value="KAK0630047.1"/>
    <property type="molecule type" value="Genomic_DNA"/>
</dbReference>
<evidence type="ECO:0000313" key="3">
    <source>
        <dbReference type="Proteomes" id="UP001174934"/>
    </source>
</evidence>
<feature type="compositionally biased region" description="Polar residues" evidence="1">
    <location>
        <begin position="412"/>
        <end position="438"/>
    </location>
</feature>
<dbReference type="PANTHER" id="PTHR28307:SF1">
    <property type="entry name" value="PAL1 CELL MORPHOLOGY PROTEIN"/>
    <property type="match status" value="1"/>
</dbReference>
<sequence>MAGYDGDGDVTVDKQWAANYILGPLHDLEPSQVCATRIKSLASSAVSKSLPTTGSPFVRKRHSRTSSSDTVEDQARLRRILLESNSFSTKPRPHSPLRPKYPPITRWNQGTILTRSSSVVSSRLPKNPVGTTEDKGTRRTTSLAERYPGDRSHQPPVTYSQEIMAQEGGGIRRSASLRERYPGDMSHRPLAMIQRERRAADRAPYLHTRHHKQPSDVIDALDHSGPVPETAYHHEGPFDATMQSRNTDKKYSPVEAVKSTNMEALKATPAEYLKDSLSKHVPLQGTAVIPPGMLDMSGRPMEYQEGADMMRERDAGGGAYKRWDHVPYRDDDYKGKGEPSFTIERDHREQKARMRKHAPSSSANGITSYEMRQPSTSTGGRGRGKENGTSVRQRSVSNAMEGSSAYPLPESNPFSDHYSTGNQQGVQRSHSTGKNIAQTLKRRFGSLRRKKAPEEEDMY</sequence>
<keyword evidence="3" id="KW-1185">Reference proteome</keyword>
<feature type="compositionally biased region" description="Polar residues" evidence="1">
    <location>
        <begin position="387"/>
        <end position="401"/>
    </location>
</feature>
<proteinExistence type="predicted"/>
<feature type="region of interest" description="Disordered" evidence="1">
    <location>
        <begin position="319"/>
        <end position="459"/>
    </location>
</feature>